<reference evidence="2" key="1">
    <citation type="submission" date="2018-02" db="EMBL/GenBank/DDBJ databases">
        <title>Genome sequencing of Solimonas sp. HR-BB.</title>
        <authorList>
            <person name="Lee Y."/>
            <person name="Jeon C.O."/>
        </authorList>
    </citation>
    <scope>NUCLEOTIDE SEQUENCE [LARGE SCALE GENOMIC DNA]</scope>
    <source>
        <strain evidence="2">HR-E</strain>
    </source>
</reference>
<proteinExistence type="predicted"/>
<name>A0A2P6AVB8_9GAMM</name>
<gene>
    <name evidence="1" type="ORF">C5O18_00720</name>
</gene>
<dbReference type="EMBL" id="PTQZ01000006">
    <property type="protein sequence ID" value="PQA52108.1"/>
    <property type="molecule type" value="Genomic_DNA"/>
</dbReference>
<dbReference type="OrthoDB" id="7056878at2"/>
<organism evidence="1 2">
    <name type="scientific">Amnimonas aquatica</name>
    <dbReference type="NCBI Taxonomy" id="2094561"/>
    <lineage>
        <taxon>Bacteria</taxon>
        <taxon>Pseudomonadati</taxon>
        <taxon>Pseudomonadota</taxon>
        <taxon>Gammaproteobacteria</taxon>
        <taxon>Moraxellales</taxon>
        <taxon>Moraxellaceae</taxon>
        <taxon>Amnimonas</taxon>
    </lineage>
</organism>
<keyword evidence="2" id="KW-1185">Reference proteome</keyword>
<comment type="caution">
    <text evidence="1">The sequence shown here is derived from an EMBL/GenBank/DDBJ whole genome shotgun (WGS) entry which is preliminary data.</text>
</comment>
<evidence type="ECO:0000313" key="2">
    <source>
        <dbReference type="Proteomes" id="UP000243900"/>
    </source>
</evidence>
<dbReference type="InterPro" id="IPR046703">
    <property type="entry name" value="DUF6776"/>
</dbReference>
<accession>A0A2P6AVB8</accession>
<sequence>MARRNRVRRHRLHVLLPSEAGPVGRFLTSRAGVLLIALLALAAGFLLGRVTDSAADVRAEQQVRDIKAEFSRKLRNEREKAAVKAKEYVIIEEASAKLQVENQELLASMAALDDRVAFFKRMASPKAAAMPVDIDLFELLPGPAPGVVRYRLLITRNNPSGAVLQGSVRVRLQGAGGRHQDMTLDQPRIQLRYYQQFSGEWAVPAGFTPERVDIQIKGGSSTVERRFKWEVKNR</sequence>
<dbReference type="Proteomes" id="UP000243900">
    <property type="component" value="Unassembled WGS sequence"/>
</dbReference>
<dbReference type="Pfam" id="PF20567">
    <property type="entry name" value="DUF6776"/>
    <property type="match status" value="1"/>
</dbReference>
<dbReference type="RefSeq" id="WP_105190973.1">
    <property type="nucleotide sequence ID" value="NZ_PTQZ01000006.1"/>
</dbReference>
<evidence type="ECO:0000313" key="1">
    <source>
        <dbReference type="EMBL" id="PQA52108.1"/>
    </source>
</evidence>
<dbReference type="AlphaFoldDB" id="A0A2P6AVB8"/>
<protein>
    <submittedName>
        <fullName evidence="1">Uncharacterized protein</fullName>
    </submittedName>
</protein>